<evidence type="ECO:0000259" key="3">
    <source>
        <dbReference type="PROSITE" id="PS51186"/>
    </source>
</evidence>
<organism evidence="4 5">
    <name type="scientific">Nicoletella semolina</name>
    <dbReference type="NCBI Taxonomy" id="271160"/>
    <lineage>
        <taxon>Bacteria</taxon>
        <taxon>Pseudomonadati</taxon>
        <taxon>Pseudomonadota</taxon>
        <taxon>Gammaproteobacteria</taxon>
        <taxon>Pasteurellales</taxon>
        <taxon>Pasteurellaceae</taxon>
        <taxon>Nicoletella</taxon>
    </lineage>
</organism>
<keyword evidence="5" id="KW-1185">Reference proteome</keyword>
<accession>A0A4R2NAS5</accession>
<keyword evidence="1 4" id="KW-0808">Transferase</keyword>
<dbReference type="CDD" id="cd04301">
    <property type="entry name" value="NAT_SF"/>
    <property type="match status" value="1"/>
</dbReference>
<evidence type="ECO:0000256" key="1">
    <source>
        <dbReference type="ARBA" id="ARBA00022679"/>
    </source>
</evidence>
<dbReference type="InterPro" id="IPR000182">
    <property type="entry name" value="GNAT_dom"/>
</dbReference>
<dbReference type="RefSeq" id="WP_132500926.1">
    <property type="nucleotide sequence ID" value="NZ_LVXA01000001.1"/>
</dbReference>
<dbReference type="PROSITE" id="PS51186">
    <property type="entry name" value="GNAT"/>
    <property type="match status" value="1"/>
</dbReference>
<dbReference type="SUPFAM" id="SSF55729">
    <property type="entry name" value="Acyl-CoA N-acyltransferases (Nat)"/>
    <property type="match status" value="1"/>
</dbReference>
<feature type="domain" description="N-acetyltransferase" evidence="3">
    <location>
        <begin position="1"/>
        <end position="160"/>
    </location>
</feature>
<dbReference type="InterPro" id="IPR016181">
    <property type="entry name" value="Acyl_CoA_acyltransferase"/>
</dbReference>
<gene>
    <name evidence="4" type="ORF">EV693_10380</name>
</gene>
<reference evidence="4 5" key="1">
    <citation type="submission" date="2019-03" db="EMBL/GenBank/DDBJ databases">
        <title>Genomic Encyclopedia of Type Strains, Phase IV (KMG-IV): sequencing the most valuable type-strain genomes for metagenomic binning, comparative biology and taxonomic classification.</title>
        <authorList>
            <person name="Goeker M."/>
        </authorList>
    </citation>
    <scope>NUCLEOTIDE SEQUENCE [LARGE SCALE GENOMIC DNA]</scope>
    <source>
        <strain evidence="4 5">DSM 16380</strain>
    </source>
</reference>
<dbReference type="PANTHER" id="PTHR43072:SF23">
    <property type="entry name" value="UPF0039 PROTEIN C11D3.02C"/>
    <property type="match status" value="1"/>
</dbReference>
<dbReference type="PANTHER" id="PTHR43072">
    <property type="entry name" value="N-ACETYLTRANSFERASE"/>
    <property type="match status" value="1"/>
</dbReference>
<sequence length="182" mass="21148">MNIRRAELADFDTILDIYNQAIPSYQITGDLEIADRTTRQGWFDFHLSSEKYPLWVVEDKNEVANSNRIAGWFSFSPFYERPAFACSAEISLYLDEQAKGKGYGSKIIQFMQANMLQRGIQTLLAYVFELNQVSINLMCKHGFECWGRFPNLANMRKDSQGQDQWRTLVMMAYQQQIEQAVD</sequence>
<comment type="caution">
    <text evidence="4">The sequence shown here is derived from an EMBL/GenBank/DDBJ whole genome shotgun (WGS) entry which is preliminary data.</text>
</comment>
<dbReference type="OrthoDB" id="5459937at2"/>
<proteinExistence type="predicted"/>
<evidence type="ECO:0000313" key="4">
    <source>
        <dbReference type="EMBL" id="TCP18114.1"/>
    </source>
</evidence>
<dbReference type="GO" id="GO:0016747">
    <property type="term" value="F:acyltransferase activity, transferring groups other than amino-acyl groups"/>
    <property type="evidence" value="ECO:0007669"/>
    <property type="project" value="InterPro"/>
</dbReference>
<evidence type="ECO:0000313" key="5">
    <source>
        <dbReference type="Proteomes" id="UP000295537"/>
    </source>
</evidence>
<keyword evidence="2" id="KW-0012">Acyltransferase</keyword>
<dbReference type="EMBL" id="SLXJ01000003">
    <property type="protein sequence ID" value="TCP18114.1"/>
    <property type="molecule type" value="Genomic_DNA"/>
</dbReference>
<dbReference type="Gene3D" id="3.40.630.30">
    <property type="match status" value="1"/>
</dbReference>
<evidence type="ECO:0000256" key="2">
    <source>
        <dbReference type="ARBA" id="ARBA00023315"/>
    </source>
</evidence>
<dbReference type="Pfam" id="PF00583">
    <property type="entry name" value="Acetyltransf_1"/>
    <property type="match status" value="1"/>
</dbReference>
<name>A0A4R2NAS5_9PAST</name>
<dbReference type="AlphaFoldDB" id="A0A4R2NAS5"/>
<protein>
    <submittedName>
        <fullName evidence="4">Phosphinothricin acetyltransferase</fullName>
    </submittedName>
</protein>
<dbReference type="Proteomes" id="UP000295537">
    <property type="component" value="Unassembled WGS sequence"/>
</dbReference>